<comment type="caution">
    <text evidence="6">The sequence shown here is derived from an EMBL/GenBank/DDBJ whole genome shotgun (WGS) entry which is preliminary data.</text>
</comment>
<evidence type="ECO:0000256" key="2">
    <source>
        <dbReference type="ARBA" id="ARBA00023172"/>
    </source>
</evidence>
<evidence type="ECO:0000313" key="7">
    <source>
        <dbReference type="Proteomes" id="UP001285244"/>
    </source>
</evidence>
<evidence type="ECO:0000259" key="4">
    <source>
        <dbReference type="PROSITE" id="PS51898"/>
    </source>
</evidence>
<protein>
    <submittedName>
        <fullName evidence="6">Site-specific integrase</fullName>
    </submittedName>
</protein>
<dbReference type="InterPro" id="IPR010998">
    <property type="entry name" value="Integrase_recombinase_N"/>
</dbReference>
<keyword evidence="7" id="KW-1185">Reference proteome</keyword>
<dbReference type="PROSITE" id="PS51900">
    <property type="entry name" value="CB"/>
    <property type="match status" value="1"/>
</dbReference>
<gene>
    <name evidence="6" type="ORF">MOZ64_03850</name>
</gene>
<dbReference type="InterPro" id="IPR050090">
    <property type="entry name" value="Tyrosine_recombinase_XerCD"/>
</dbReference>
<feature type="domain" description="Tyr recombinase" evidence="4">
    <location>
        <begin position="110"/>
        <end position="279"/>
    </location>
</feature>
<reference evidence="6 7" key="1">
    <citation type="submission" date="2022-03" db="EMBL/GenBank/DDBJ databases">
        <title>Novel taxa within the pig intestine.</title>
        <authorList>
            <person name="Wylensek D."/>
            <person name="Bishof K."/>
            <person name="Afrizal A."/>
            <person name="Clavel T."/>
        </authorList>
    </citation>
    <scope>NUCLEOTIDE SEQUENCE [LARGE SCALE GENOMIC DNA]</scope>
    <source>
        <strain evidence="6 7">Cla-KB-P134</strain>
    </source>
</reference>
<dbReference type="InterPro" id="IPR011010">
    <property type="entry name" value="DNA_brk_join_enz"/>
</dbReference>
<organism evidence="6 7">
    <name type="scientific">Absicoccus intestinalis</name>
    <dbReference type="NCBI Taxonomy" id="2926319"/>
    <lineage>
        <taxon>Bacteria</taxon>
        <taxon>Bacillati</taxon>
        <taxon>Bacillota</taxon>
        <taxon>Erysipelotrichia</taxon>
        <taxon>Erysipelotrichales</taxon>
        <taxon>Erysipelotrichaceae</taxon>
        <taxon>Absicoccus</taxon>
    </lineage>
</organism>
<dbReference type="PANTHER" id="PTHR30349">
    <property type="entry name" value="PHAGE INTEGRASE-RELATED"/>
    <property type="match status" value="1"/>
</dbReference>
<name>A0ABU4WKA9_9FIRM</name>
<dbReference type="SUPFAM" id="SSF56349">
    <property type="entry name" value="DNA breaking-rejoining enzymes"/>
    <property type="match status" value="1"/>
</dbReference>
<sequence>MNKHDLENKKQEWLDLEFEDEKSENTIKRYECAVNKFLKYIPDGEVTKATMINYKRHLIDTYSPKTVNNEIVIINKLVKYCESNIDDLSRLKRFDSKLAVKNIKVQEKASIEDVITKEEYKRMLRMAKKKDEMDMYYIMRILGETGIRIGELKYFTIESLRKGPYITVRNKGKTRDIIVDTKLRRELISYAEGTGIDEGKLFDVDYMSVYRGLKQVAGQCRGIKLSKIHPHAFRHLFATRFMEQIGDVTELKDILGHSSLDTTSIYSKSTKKQKKKHLDEMWKNG</sequence>
<evidence type="ECO:0000256" key="1">
    <source>
        <dbReference type="ARBA" id="ARBA00023125"/>
    </source>
</evidence>
<dbReference type="InterPro" id="IPR002104">
    <property type="entry name" value="Integrase_catalytic"/>
</dbReference>
<dbReference type="Pfam" id="PF00589">
    <property type="entry name" value="Phage_integrase"/>
    <property type="match status" value="1"/>
</dbReference>
<dbReference type="Gene3D" id="1.10.443.10">
    <property type="entry name" value="Intergrase catalytic core"/>
    <property type="match status" value="1"/>
</dbReference>
<proteinExistence type="predicted"/>
<keyword evidence="2" id="KW-0233">DNA recombination</keyword>
<dbReference type="PANTHER" id="PTHR30349:SF89">
    <property type="entry name" value="INTEGRASE_RECOMBINASE"/>
    <property type="match status" value="1"/>
</dbReference>
<dbReference type="InterPro" id="IPR044068">
    <property type="entry name" value="CB"/>
</dbReference>
<dbReference type="RefSeq" id="WP_320325289.1">
    <property type="nucleotide sequence ID" value="NZ_JALBUS010000004.1"/>
</dbReference>
<evidence type="ECO:0000259" key="5">
    <source>
        <dbReference type="PROSITE" id="PS51900"/>
    </source>
</evidence>
<dbReference type="PROSITE" id="PS51898">
    <property type="entry name" value="TYR_RECOMBINASE"/>
    <property type="match status" value="1"/>
</dbReference>
<evidence type="ECO:0000256" key="3">
    <source>
        <dbReference type="PROSITE-ProRule" id="PRU01248"/>
    </source>
</evidence>
<feature type="domain" description="Core-binding (CB)" evidence="5">
    <location>
        <begin position="1"/>
        <end position="82"/>
    </location>
</feature>
<accession>A0ABU4WKA9</accession>
<dbReference type="InterPro" id="IPR013762">
    <property type="entry name" value="Integrase-like_cat_sf"/>
</dbReference>
<keyword evidence="1 3" id="KW-0238">DNA-binding</keyword>
<dbReference type="EMBL" id="JALBUS010000004">
    <property type="protein sequence ID" value="MDX8416976.1"/>
    <property type="molecule type" value="Genomic_DNA"/>
</dbReference>
<dbReference type="CDD" id="cd00397">
    <property type="entry name" value="DNA_BRE_C"/>
    <property type="match status" value="1"/>
</dbReference>
<dbReference type="Gene3D" id="1.10.150.130">
    <property type="match status" value="1"/>
</dbReference>
<evidence type="ECO:0000313" key="6">
    <source>
        <dbReference type="EMBL" id="MDX8416976.1"/>
    </source>
</evidence>
<dbReference type="Proteomes" id="UP001285244">
    <property type="component" value="Unassembled WGS sequence"/>
</dbReference>